<proteinExistence type="predicted"/>
<evidence type="ECO:0000313" key="3">
    <source>
        <dbReference type="EMBL" id="KAI1234961.1"/>
    </source>
</evidence>
<organism evidence="2">
    <name type="scientific">Lamprotornis superbus</name>
    <dbReference type="NCBI Taxonomy" id="245042"/>
    <lineage>
        <taxon>Eukaryota</taxon>
        <taxon>Metazoa</taxon>
        <taxon>Chordata</taxon>
        <taxon>Craniata</taxon>
        <taxon>Vertebrata</taxon>
        <taxon>Euteleostomi</taxon>
        <taxon>Archelosauria</taxon>
        <taxon>Archosauria</taxon>
        <taxon>Dinosauria</taxon>
        <taxon>Saurischia</taxon>
        <taxon>Theropoda</taxon>
        <taxon>Coelurosauria</taxon>
        <taxon>Aves</taxon>
        <taxon>Neognathae</taxon>
        <taxon>Neoaves</taxon>
        <taxon>Telluraves</taxon>
        <taxon>Australaves</taxon>
        <taxon>Passeriformes</taxon>
        <taxon>Sturnidae</taxon>
        <taxon>Lamprotornis</taxon>
    </lineage>
</organism>
<dbReference type="EMBL" id="JADDUC010000182">
    <property type="protein sequence ID" value="KAG0116205.1"/>
    <property type="molecule type" value="Genomic_DNA"/>
</dbReference>
<keyword evidence="4" id="KW-1185">Reference proteome</keyword>
<sequence>MRMHIVSVDLCMAMPAQADIQQGGWGHKADAQRGLEGAAWALPSWRNLCWFKRFDWNCLHILSVSMGQVQVRPHHPTPGAATVFLHHFEQNQYQGKGLGCFAHPEKSEILHPTAAFPKLEEMKLPAVTEEVAGLWENLSSFGEIVSSLEFTEQHCQRVQFPWLGRSMLRGQISLGSELWACSSCILESGRHWCGATVEKPPSWPGSLQGISSPFSAAFSPCLIPLSTMEVQSPRLRHAPPPPLAKRFPPASPWAGAGTGQEGPHSPRTGTCKACGPVPSCCREDTAMGTYHLSPSKLLCCQWLPEATSLAQVFLTLL</sequence>
<reference evidence="3" key="3">
    <citation type="submission" date="2022-01" db="EMBL/GenBank/DDBJ databases">
        <authorList>
            <person name="Rubenstein D.R."/>
        </authorList>
    </citation>
    <scope>NUCLEOTIDE SEQUENCE</scope>
    <source>
        <strain evidence="3">SS15</strain>
        <tissue evidence="3">Liver</tissue>
    </source>
</reference>
<evidence type="ECO:0000313" key="2">
    <source>
        <dbReference type="EMBL" id="KAG0116205.1"/>
    </source>
</evidence>
<dbReference type="Proteomes" id="UP000618051">
    <property type="component" value="Unassembled WGS sequence"/>
</dbReference>
<dbReference type="EMBL" id="JADDUC020000013">
    <property type="protein sequence ID" value="KAI1234961.1"/>
    <property type="molecule type" value="Genomic_DNA"/>
</dbReference>
<feature type="region of interest" description="Disordered" evidence="1">
    <location>
        <begin position="247"/>
        <end position="267"/>
    </location>
</feature>
<comment type="caution">
    <text evidence="2">The sequence shown here is derived from an EMBL/GenBank/DDBJ whole genome shotgun (WGS) entry which is preliminary data.</text>
</comment>
<reference evidence="2" key="1">
    <citation type="submission" date="2020-10" db="EMBL/GenBank/DDBJ databases">
        <title>Feather gene expression reveals the developmental basis of iridescence in African starlings.</title>
        <authorList>
            <person name="Rubenstein D.R."/>
        </authorList>
    </citation>
    <scope>NUCLEOTIDE SEQUENCE</scope>
    <source>
        <strain evidence="2">SS15</strain>
        <tissue evidence="2">Liver</tissue>
    </source>
</reference>
<accession>A0A835TS55</accession>
<gene>
    <name evidence="3" type="ORF">IHE44_0002587</name>
    <name evidence="2" type="ORF">IHE44_004579</name>
</gene>
<reference evidence="3 4" key="2">
    <citation type="journal article" date="2021" name="J. Hered.">
        <title>Feather Gene Expression Elucidates the Developmental Basis of Plumage Iridescence in African Starlings.</title>
        <authorList>
            <person name="Rubenstein D.R."/>
            <person name="Corvelo A."/>
            <person name="MacManes M.D."/>
            <person name="Maia R."/>
            <person name="Narzisi G."/>
            <person name="Rousaki A."/>
            <person name="Vandenabeele P."/>
            <person name="Shawkey M.D."/>
            <person name="Solomon J."/>
        </authorList>
    </citation>
    <scope>NUCLEOTIDE SEQUENCE [LARGE SCALE GENOMIC DNA]</scope>
    <source>
        <strain evidence="3">SS15</strain>
    </source>
</reference>
<dbReference type="AlphaFoldDB" id="A0A835TS55"/>
<protein>
    <submittedName>
        <fullName evidence="2">Uncharacterized protein</fullName>
    </submittedName>
</protein>
<evidence type="ECO:0000313" key="4">
    <source>
        <dbReference type="Proteomes" id="UP000618051"/>
    </source>
</evidence>
<evidence type="ECO:0000256" key="1">
    <source>
        <dbReference type="SAM" id="MobiDB-lite"/>
    </source>
</evidence>
<name>A0A835TS55_9PASS</name>